<evidence type="ECO:0000313" key="3">
    <source>
        <dbReference type="EMBL" id="GGU24500.1"/>
    </source>
</evidence>
<evidence type="ECO:0000313" key="4">
    <source>
        <dbReference type="Proteomes" id="UP000636661"/>
    </source>
</evidence>
<evidence type="ECO:0000256" key="1">
    <source>
        <dbReference type="SAM" id="MobiDB-lite"/>
    </source>
</evidence>
<dbReference type="InterPro" id="IPR011051">
    <property type="entry name" value="RmlC_Cupin_sf"/>
</dbReference>
<reference evidence="3" key="1">
    <citation type="journal article" date="2014" name="Int. J. Syst. Evol. Microbiol.">
        <title>Complete genome sequence of Corynebacterium casei LMG S-19264T (=DSM 44701T), isolated from a smear-ripened cheese.</title>
        <authorList>
            <consortium name="US DOE Joint Genome Institute (JGI-PGF)"/>
            <person name="Walter F."/>
            <person name="Albersmeier A."/>
            <person name="Kalinowski J."/>
            <person name="Ruckert C."/>
        </authorList>
    </citation>
    <scope>NUCLEOTIDE SEQUENCE</scope>
    <source>
        <strain evidence="3">JCM 4391</strain>
    </source>
</reference>
<feature type="compositionally biased region" description="Polar residues" evidence="1">
    <location>
        <begin position="54"/>
        <end position="65"/>
    </location>
</feature>
<dbReference type="InterPro" id="IPR052535">
    <property type="entry name" value="Bacilysin_H2HPP_isomerase"/>
</dbReference>
<dbReference type="Proteomes" id="UP000636661">
    <property type="component" value="Unassembled WGS sequence"/>
</dbReference>
<feature type="domain" description="Cupin type-2" evidence="2">
    <location>
        <begin position="110"/>
        <end position="176"/>
    </location>
</feature>
<dbReference type="EMBL" id="BMTP01000002">
    <property type="protein sequence ID" value="GGU24500.1"/>
    <property type="molecule type" value="Genomic_DNA"/>
</dbReference>
<proteinExistence type="predicted"/>
<comment type="caution">
    <text evidence="3">The sequence shown here is derived from an EMBL/GenBank/DDBJ whole genome shotgun (WGS) entry which is preliminary data.</text>
</comment>
<dbReference type="InterPro" id="IPR013096">
    <property type="entry name" value="Cupin_2"/>
</dbReference>
<dbReference type="SUPFAM" id="SSF51182">
    <property type="entry name" value="RmlC-like cupins"/>
    <property type="match status" value="1"/>
</dbReference>
<reference evidence="3" key="2">
    <citation type="submission" date="2020-09" db="EMBL/GenBank/DDBJ databases">
        <authorList>
            <person name="Sun Q."/>
            <person name="Ohkuma M."/>
        </authorList>
    </citation>
    <scope>NUCLEOTIDE SEQUENCE</scope>
    <source>
        <strain evidence="3">JCM 4391</strain>
    </source>
</reference>
<name>A0A918HUT0_9ACTN</name>
<dbReference type="PANTHER" id="PTHR40112">
    <property type="entry name" value="H2HPP ISOMERASE"/>
    <property type="match status" value="1"/>
</dbReference>
<dbReference type="InterPro" id="IPR014710">
    <property type="entry name" value="RmlC-like_jellyroll"/>
</dbReference>
<dbReference type="AlphaFoldDB" id="A0A918HUT0"/>
<dbReference type="CDD" id="cd02210">
    <property type="entry name" value="cupin_BLR2406-like"/>
    <property type="match status" value="1"/>
</dbReference>
<organism evidence="3 4">
    <name type="scientific">Streptomyces lavendofoliae</name>
    <dbReference type="NCBI Taxonomy" id="67314"/>
    <lineage>
        <taxon>Bacteria</taxon>
        <taxon>Bacillati</taxon>
        <taxon>Actinomycetota</taxon>
        <taxon>Actinomycetes</taxon>
        <taxon>Kitasatosporales</taxon>
        <taxon>Streptomycetaceae</taxon>
        <taxon>Streptomyces</taxon>
    </lineage>
</organism>
<gene>
    <name evidence="3" type="ORF">GCM10010274_08820</name>
</gene>
<feature type="region of interest" description="Disordered" evidence="1">
    <location>
        <begin position="32"/>
        <end position="75"/>
    </location>
</feature>
<dbReference type="Gene3D" id="2.60.120.10">
    <property type="entry name" value="Jelly Rolls"/>
    <property type="match status" value="1"/>
</dbReference>
<dbReference type="PANTHER" id="PTHR40112:SF1">
    <property type="entry name" value="H2HPP ISOMERASE"/>
    <property type="match status" value="1"/>
</dbReference>
<feature type="region of interest" description="Disordered" evidence="1">
    <location>
        <begin position="1"/>
        <end position="20"/>
    </location>
</feature>
<accession>A0A918HUT0</accession>
<dbReference type="Pfam" id="PF07883">
    <property type="entry name" value="Cupin_2"/>
    <property type="match status" value="1"/>
</dbReference>
<keyword evidence="4" id="KW-1185">Reference proteome</keyword>
<protein>
    <recommendedName>
        <fullName evidence="2">Cupin type-2 domain-containing protein</fullName>
    </recommendedName>
</protein>
<sequence>MVSERPAGGVARRIGPAGRRPGRLRLAVPAKSVGRPGHERAAWFPPGPPKWGGSTMTTHAASGSERSAGDDAPPNNRVHRIRAGELDGHAAISGGTVGSEKLWMGMVVNPPLSSTDNHHHGDSEAGVYVVSGHPVFVYHDGTQEVRLAAGPGDFFLVPPFVPHREENPDPIEPAVVVIARTTQEPIKVSVPELYRLEETDTREGSTVPDTPWRGCC</sequence>
<evidence type="ECO:0000259" key="2">
    <source>
        <dbReference type="Pfam" id="PF07883"/>
    </source>
</evidence>